<evidence type="ECO:0000313" key="4">
    <source>
        <dbReference type="Proteomes" id="UP000663400"/>
    </source>
</evidence>
<dbReference type="InterPro" id="IPR032466">
    <property type="entry name" value="Metal_Hydrolase"/>
</dbReference>
<sequence>MNVHFCRGAVAPLLLLVPAAVTAQELADLVIYNAEVTTQASGSPEASAVAVKGEKILDVGSDQKILALRGPQTKVVDAEGRRLIPGLNDSHLHPTRQARYYAAELRWDGVPTLEQALEMVRQVAMTTPRGQWVRVVGGWSPYQFVEKRMPTPDELTRVAPNTPVFVLHLYSGAIYNKKGIEVAGLEADTPAPEGGTIEKSADGQPTGRILATPRPTILYQAVGALGELPADAQASSARHFYRELNRFGLTSAIDAGGGGHMYPTQYKASIDMARTEGLPLRISYYLFAQKAGQELKDIQSWVESERINANLDAHNESGLVLEGAGEQLVASAGDFENFRAERPNLDANPKWREELTAAVRTLVQRRWPIRIHATYDESIDRILSVFESVDREEKAAGRPGFSDLRWAIDHVETIQLPRIARIKALGGGVMIQNRMAFAGEEFIERYGQGAAGHAPPIQQLLAAGIPVGAGTDGTRVSSYNPWLSLYWLVSGKSVGGTQLLSEANRLDRAKALELFTLGSAWFSGDEAVKGRIAPGQYADMALLSADYFTVPEESIRRIESVLTVTGGKLVYAAGPYKSLVPQLEPILPSWSPVRTFGGYYGTPGK</sequence>
<dbReference type="RefSeq" id="WP_200607236.1">
    <property type="nucleotide sequence ID" value="NZ_CP071517.1"/>
</dbReference>
<proteinExistence type="predicted"/>
<evidence type="ECO:0000256" key="1">
    <source>
        <dbReference type="SAM" id="SignalP"/>
    </source>
</evidence>
<name>A0ABX7RA37_9GAMM</name>
<dbReference type="InterPro" id="IPR011059">
    <property type="entry name" value="Metal-dep_hydrolase_composite"/>
</dbReference>
<dbReference type="PANTHER" id="PTHR22642:SF21">
    <property type="entry name" value="PERIPLASMIC PROTEIN"/>
    <property type="match status" value="1"/>
</dbReference>
<dbReference type="EMBL" id="CP071517">
    <property type="protein sequence ID" value="QSX73857.1"/>
    <property type="molecule type" value="Genomic_DNA"/>
</dbReference>
<dbReference type="Pfam" id="PF07969">
    <property type="entry name" value="Amidohydro_3"/>
    <property type="match status" value="1"/>
</dbReference>
<dbReference type="InterPro" id="IPR033932">
    <property type="entry name" value="YtcJ-like"/>
</dbReference>
<dbReference type="InterPro" id="IPR013108">
    <property type="entry name" value="Amidohydro_3"/>
</dbReference>
<evidence type="ECO:0000313" key="3">
    <source>
        <dbReference type="EMBL" id="QSX73857.1"/>
    </source>
</evidence>
<feature type="signal peptide" evidence="1">
    <location>
        <begin position="1"/>
        <end position="23"/>
    </location>
</feature>
<evidence type="ECO:0000259" key="2">
    <source>
        <dbReference type="Pfam" id="PF07969"/>
    </source>
</evidence>
<dbReference type="SUPFAM" id="SSF51338">
    <property type="entry name" value="Composite domain of metallo-dependent hydrolases"/>
    <property type="match status" value="1"/>
</dbReference>
<gene>
    <name evidence="3" type="ORF">HIV01_011510</name>
</gene>
<organism evidence="3 4">
    <name type="scientific">Lysobacter arenosi</name>
    <dbReference type="NCBI Taxonomy" id="2795387"/>
    <lineage>
        <taxon>Bacteria</taxon>
        <taxon>Pseudomonadati</taxon>
        <taxon>Pseudomonadota</taxon>
        <taxon>Gammaproteobacteria</taxon>
        <taxon>Lysobacterales</taxon>
        <taxon>Lysobacteraceae</taxon>
        <taxon>Lysobacter</taxon>
    </lineage>
</organism>
<protein>
    <submittedName>
        <fullName evidence="3">Amidohydrolase</fullName>
    </submittedName>
</protein>
<accession>A0ABX7RA37</accession>
<keyword evidence="1" id="KW-0732">Signal</keyword>
<feature type="chain" id="PRO_5046562921" evidence="1">
    <location>
        <begin position="24"/>
        <end position="605"/>
    </location>
</feature>
<feature type="domain" description="Amidohydrolase 3" evidence="2">
    <location>
        <begin position="74"/>
        <end position="571"/>
    </location>
</feature>
<dbReference type="CDD" id="cd01300">
    <property type="entry name" value="YtcJ_like"/>
    <property type="match status" value="1"/>
</dbReference>
<dbReference type="SUPFAM" id="SSF51556">
    <property type="entry name" value="Metallo-dependent hydrolases"/>
    <property type="match status" value="1"/>
</dbReference>
<dbReference type="Gene3D" id="2.30.40.10">
    <property type="entry name" value="Urease, subunit C, domain 1"/>
    <property type="match status" value="1"/>
</dbReference>
<dbReference type="PANTHER" id="PTHR22642">
    <property type="entry name" value="IMIDAZOLONEPROPIONASE"/>
    <property type="match status" value="1"/>
</dbReference>
<keyword evidence="4" id="KW-1185">Reference proteome</keyword>
<reference evidence="3 4" key="1">
    <citation type="submission" date="2021-02" db="EMBL/GenBank/DDBJ databases">
        <title>Lysobacter arenosi sp. nov., isolated from soil of gangwondo yeongwol, south Korea.</title>
        <authorList>
            <person name="Kim K.R."/>
            <person name="Kim K.H."/>
            <person name="Jeon C.O."/>
        </authorList>
    </citation>
    <scope>NUCLEOTIDE SEQUENCE [LARGE SCALE GENOMIC DNA]</scope>
    <source>
        <strain evidence="3 4">R7</strain>
    </source>
</reference>
<dbReference type="Gene3D" id="3.10.310.70">
    <property type="match status" value="1"/>
</dbReference>
<dbReference type="Proteomes" id="UP000663400">
    <property type="component" value="Chromosome"/>
</dbReference>
<dbReference type="Gene3D" id="3.20.20.140">
    <property type="entry name" value="Metal-dependent hydrolases"/>
    <property type="match status" value="1"/>
</dbReference>